<evidence type="ECO:0000256" key="3">
    <source>
        <dbReference type="ARBA" id="ARBA00008731"/>
    </source>
</evidence>
<evidence type="ECO:0000256" key="7">
    <source>
        <dbReference type="ARBA" id="ARBA00022989"/>
    </source>
</evidence>
<keyword evidence="8" id="KW-0770">Synapse</keyword>
<dbReference type="OrthoDB" id="118910at2"/>
<dbReference type="Gene3D" id="1.20.1510.10">
    <property type="entry name" value="Cation efflux protein transmembrane domain"/>
    <property type="match status" value="1"/>
</dbReference>
<accession>A0A4Q1SL48</accession>
<evidence type="ECO:0000256" key="8">
    <source>
        <dbReference type="ARBA" id="ARBA00023018"/>
    </source>
</evidence>
<organism evidence="12 13">
    <name type="scientific">Silvibacterium dinghuense</name>
    <dbReference type="NCBI Taxonomy" id="1560006"/>
    <lineage>
        <taxon>Bacteria</taxon>
        <taxon>Pseudomonadati</taxon>
        <taxon>Acidobacteriota</taxon>
        <taxon>Terriglobia</taxon>
        <taxon>Terriglobales</taxon>
        <taxon>Acidobacteriaceae</taxon>
        <taxon>Silvibacterium</taxon>
    </lineage>
</organism>
<dbReference type="Proteomes" id="UP000290253">
    <property type="component" value="Unassembled WGS sequence"/>
</dbReference>
<name>A0A4Q1SL48_9BACT</name>
<evidence type="ECO:0000313" key="13">
    <source>
        <dbReference type="Proteomes" id="UP000290253"/>
    </source>
</evidence>
<keyword evidence="7 11" id="KW-1133">Transmembrane helix</keyword>
<evidence type="ECO:0000256" key="2">
    <source>
        <dbReference type="ARBA" id="ARBA00004644"/>
    </source>
</evidence>
<keyword evidence="9 11" id="KW-0472">Membrane</keyword>
<feature type="transmembrane region" description="Helical" evidence="11">
    <location>
        <begin position="171"/>
        <end position="188"/>
    </location>
</feature>
<reference evidence="12 13" key="1">
    <citation type="journal article" date="2016" name="Int. J. Syst. Evol. Microbiol.">
        <title>Acidipila dinghuensis sp. nov., an acidobacterium isolated from forest soil.</title>
        <authorList>
            <person name="Jiang Y.W."/>
            <person name="Wang J."/>
            <person name="Chen M.H."/>
            <person name="Lv Y.Y."/>
            <person name="Qiu L.H."/>
        </authorList>
    </citation>
    <scope>NUCLEOTIDE SEQUENCE [LARGE SCALE GENOMIC DNA]</scope>
    <source>
        <strain evidence="12 13">DHOF10</strain>
    </source>
</reference>
<sequence>MEIDAPAGTFSPRQVILLQWITLAWMLIECFVALIAAWDARSASLLAFGSDSLVELISALVVLLQFASPPRMSQAKAARFCGLLLYVLAAVVTAIAIFGLIRRQEVELSPLGIAITAGALVLMPVLAYFKRREAERTGSKALRADAVQSAACAYLAALTLAGLLLRSWFGFDWLDSVAALAAVPILVLEAKRARRGQVCSCC</sequence>
<feature type="transmembrane region" description="Helical" evidence="11">
    <location>
        <begin position="80"/>
        <end position="102"/>
    </location>
</feature>
<keyword evidence="4 11" id="KW-0812">Transmembrane</keyword>
<dbReference type="PANTHER" id="PTHR31937">
    <property type="entry name" value="TRANSMEMBRANE PROTEIN 163"/>
    <property type="match status" value="1"/>
</dbReference>
<keyword evidence="10" id="KW-0968">Cytoplasmic vesicle</keyword>
<evidence type="ECO:0000256" key="6">
    <source>
        <dbReference type="ARBA" id="ARBA00022833"/>
    </source>
</evidence>
<dbReference type="GO" id="GO:0016020">
    <property type="term" value="C:membrane"/>
    <property type="evidence" value="ECO:0007669"/>
    <property type="project" value="TreeGrafter"/>
</dbReference>
<keyword evidence="5" id="KW-0967">Endosome</keyword>
<comment type="subcellular location">
    <subcellularLocation>
        <location evidence="2">Cytoplasmic vesicle</location>
        <location evidence="2">Secretory vesicle</location>
        <location evidence="2">Synaptic vesicle membrane</location>
        <topology evidence="2">Multi-pass membrane protein</topology>
    </subcellularLocation>
    <subcellularLocation>
        <location evidence="1">Early endosome membrane</location>
    </subcellularLocation>
</comment>
<feature type="transmembrane region" description="Helical" evidence="11">
    <location>
        <begin position="141"/>
        <end position="165"/>
    </location>
</feature>
<evidence type="ECO:0000256" key="11">
    <source>
        <dbReference type="SAM" id="Phobius"/>
    </source>
</evidence>
<feature type="transmembrane region" description="Helical" evidence="11">
    <location>
        <begin position="15"/>
        <end position="38"/>
    </location>
</feature>
<comment type="similarity">
    <text evidence="3">Belongs to the TMEM163 family.</text>
</comment>
<evidence type="ECO:0000256" key="10">
    <source>
        <dbReference type="ARBA" id="ARBA00023329"/>
    </source>
</evidence>
<keyword evidence="13" id="KW-1185">Reference proteome</keyword>
<protein>
    <submittedName>
        <fullName evidence="12">Cation transporter</fullName>
    </submittedName>
</protein>
<dbReference type="PANTHER" id="PTHR31937:SF2">
    <property type="entry name" value="TRANSMEMBRANE PROTEIN 163"/>
    <property type="match status" value="1"/>
</dbReference>
<dbReference type="EMBL" id="SDMK01000001">
    <property type="protein sequence ID" value="RXS98185.1"/>
    <property type="molecule type" value="Genomic_DNA"/>
</dbReference>
<proteinExistence type="inferred from homology"/>
<evidence type="ECO:0000313" key="12">
    <source>
        <dbReference type="EMBL" id="RXS98185.1"/>
    </source>
</evidence>
<evidence type="ECO:0000256" key="1">
    <source>
        <dbReference type="ARBA" id="ARBA00004146"/>
    </source>
</evidence>
<keyword evidence="6" id="KW-0862">Zinc</keyword>
<dbReference type="AlphaFoldDB" id="A0A4Q1SL48"/>
<comment type="caution">
    <text evidence="12">The sequence shown here is derived from an EMBL/GenBank/DDBJ whole genome shotgun (WGS) entry which is preliminary data.</text>
</comment>
<evidence type="ECO:0000256" key="5">
    <source>
        <dbReference type="ARBA" id="ARBA00022753"/>
    </source>
</evidence>
<gene>
    <name evidence="12" type="ORF">ESZ00_06040</name>
</gene>
<feature type="transmembrane region" description="Helical" evidence="11">
    <location>
        <begin position="108"/>
        <end position="129"/>
    </location>
</feature>
<dbReference type="SUPFAM" id="SSF161111">
    <property type="entry name" value="Cation efflux protein transmembrane domain-like"/>
    <property type="match status" value="1"/>
</dbReference>
<evidence type="ECO:0000256" key="4">
    <source>
        <dbReference type="ARBA" id="ARBA00022692"/>
    </source>
</evidence>
<dbReference type="GO" id="GO:0031410">
    <property type="term" value="C:cytoplasmic vesicle"/>
    <property type="evidence" value="ECO:0007669"/>
    <property type="project" value="UniProtKB-KW"/>
</dbReference>
<evidence type="ECO:0000256" key="9">
    <source>
        <dbReference type="ARBA" id="ARBA00023136"/>
    </source>
</evidence>
<dbReference type="InterPro" id="IPR026765">
    <property type="entry name" value="Tmem163"/>
</dbReference>
<dbReference type="InterPro" id="IPR027469">
    <property type="entry name" value="Cation_efflux_TMD_sf"/>
</dbReference>